<keyword evidence="3" id="KW-1185">Reference proteome</keyword>
<evidence type="ECO:0000256" key="1">
    <source>
        <dbReference type="SAM" id="SignalP"/>
    </source>
</evidence>
<dbReference type="SUPFAM" id="SSF74653">
    <property type="entry name" value="TolA/TonB C-terminal domain"/>
    <property type="match status" value="1"/>
</dbReference>
<proteinExistence type="predicted"/>
<name>A0A368YVU8_9HYPH</name>
<dbReference type="Proteomes" id="UP000253324">
    <property type="component" value="Unassembled WGS sequence"/>
</dbReference>
<gene>
    <name evidence="2" type="ORF">C7476_10473</name>
</gene>
<organism evidence="2 3">
    <name type="scientific">Phyllobacterium bourgognense</name>
    <dbReference type="NCBI Taxonomy" id="314236"/>
    <lineage>
        <taxon>Bacteria</taxon>
        <taxon>Pseudomonadati</taxon>
        <taxon>Pseudomonadota</taxon>
        <taxon>Alphaproteobacteria</taxon>
        <taxon>Hyphomicrobiales</taxon>
        <taxon>Phyllobacteriaceae</taxon>
        <taxon>Phyllobacterium</taxon>
    </lineage>
</organism>
<sequence>MRYFDRVFGKVSIFSSIMIFTVVAGPSQASAGPSENILSQIQRSIESNWARPVDLDASPDFTVTVKFHLDRKGEIEGQLNISASGAPPAMQRAAIASVRRSVLRAAPYKLPPEKYENWKDVEVVFHLGTENQ</sequence>
<evidence type="ECO:0000313" key="2">
    <source>
        <dbReference type="EMBL" id="RCW84321.1"/>
    </source>
</evidence>
<protein>
    <submittedName>
        <fullName evidence="2">TonB-like protein</fullName>
    </submittedName>
</protein>
<dbReference type="EMBL" id="QPJM01000004">
    <property type="protein sequence ID" value="RCW84321.1"/>
    <property type="molecule type" value="Genomic_DNA"/>
</dbReference>
<accession>A0A368YVU8</accession>
<dbReference type="AlphaFoldDB" id="A0A368YVU8"/>
<feature type="signal peptide" evidence="1">
    <location>
        <begin position="1"/>
        <end position="31"/>
    </location>
</feature>
<evidence type="ECO:0000313" key="3">
    <source>
        <dbReference type="Proteomes" id="UP000253324"/>
    </source>
</evidence>
<keyword evidence="1" id="KW-0732">Signal</keyword>
<dbReference type="Gene3D" id="3.30.1150.10">
    <property type="match status" value="1"/>
</dbReference>
<dbReference type="OrthoDB" id="7161229at2"/>
<feature type="chain" id="PRO_5016644937" evidence="1">
    <location>
        <begin position="32"/>
        <end position="132"/>
    </location>
</feature>
<comment type="caution">
    <text evidence="2">The sequence shown here is derived from an EMBL/GenBank/DDBJ whole genome shotgun (WGS) entry which is preliminary data.</text>
</comment>
<reference evidence="2 3" key="1">
    <citation type="submission" date="2018-07" db="EMBL/GenBank/DDBJ databases">
        <title>Genomic Encyclopedia of Type Strains, Phase III (KMG-III): the genomes of soil and plant-associated and newly described type strains.</title>
        <authorList>
            <person name="Whitman W."/>
        </authorList>
    </citation>
    <scope>NUCLEOTIDE SEQUENCE [LARGE SCALE GENOMIC DNA]</scope>
    <source>
        <strain evidence="2 3">31-25a</strain>
    </source>
</reference>
<dbReference type="RefSeq" id="WP_147274638.1">
    <property type="nucleotide sequence ID" value="NZ_QPJM01000004.1"/>
</dbReference>